<dbReference type="Proteomes" id="UP001223547">
    <property type="component" value="Unassembled WGS sequence"/>
</dbReference>
<proteinExistence type="predicted"/>
<keyword evidence="3" id="KW-1185">Reference proteome</keyword>
<evidence type="ECO:0000313" key="3">
    <source>
        <dbReference type="Proteomes" id="UP001223547"/>
    </source>
</evidence>
<reference evidence="2 3" key="1">
    <citation type="submission" date="2023-05" db="EMBL/GenBank/DDBJ databases">
        <title>Marinobacter albus sp. nov., a marine bacterium isolated from sand in a coastal intertidal zone of huludao.</title>
        <authorList>
            <person name="Deng T."/>
        </authorList>
    </citation>
    <scope>NUCLEOTIDE SEQUENCE [LARGE SCALE GENOMIC DNA]</scope>
    <source>
        <strain evidence="2 3">M216</strain>
    </source>
</reference>
<keyword evidence="1" id="KW-0472">Membrane</keyword>
<evidence type="ECO:0000256" key="1">
    <source>
        <dbReference type="SAM" id="Phobius"/>
    </source>
</evidence>
<dbReference type="EMBL" id="JASSQD010000001">
    <property type="protein sequence ID" value="MDK9556860.1"/>
    <property type="molecule type" value="Genomic_DNA"/>
</dbReference>
<organism evidence="2 3">
    <name type="scientific">Marinobacter albus</name>
    <dbReference type="NCBI Taxonomy" id="3030833"/>
    <lineage>
        <taxon>Bacteria</taxon>
        <taxon>Pseudomonadati</taxon>
        <taxon>Pseudomonadota</taxon>
        <taxon>Gammaproteobacteria</taxon>
        <taxon>Pseudomonadales</taxon>
        <taxon>Marinobacteraceae</taxon>
        <taxon>Marinobacter</taxon>
    </lineage>
</organism>
<dbReference type="InterPro" id="IPR025234">
    <property type="entry name" value="YjzH-like"/>
</dbReference>
<sequence length="212" mass="23574">MIENTIATMIAVVMTMIMTIAGLTVSLVAISAHRARRKRATAETRQACHSICAHQKAFLQREGFFFDPELPAGVVGCSGYGVCQEAAAPVCAARGIFSLPVVQLWFGGQRFAEFARVFSMGEVRSALERPRFTQKNGDVMTGQRFTEYKMVHITEGGCGTLLLGSSGLPLKKIEAELNRYASEGWQVVFQVLEMKRFWLFWQRESVIVTLGR</sequence>
<protein>
    <submittedName>
        <fullName evidence="2">DUF4177 domain-containing protein</fullName>
    </submittedName>
</protein>
<dbReference type="RefSeq" id="WP_285367368.1">
    <property type="nucleotide sequence ID" value="NZ_JASSQD010000001.1"/>
</dbReference>
<comment type="caution">
    <text evidence="2">The sequence shown here is derived from an EMBL/GenBank/DDBJ whole genome shotgun (WGS) entry which is preliminary data.</text>
</comment>
<keyword evidence="1" id="KW-0812">Transmembrane</keyword>
<gene>
    <name evidence="2" type="ORF">QQF73_04425</name>
</gene>
<keyword evidence="1" id="KW-1133">Transmembrane helix</keyword>
<evidence type="ECO:0000313" key="2">
    <source>
        <dbReference type="EMBL" id="MDK9556860.1"/>
    </source>
</evidence>
<dbReference type="Pfam" id="PF13783">
    <property type="entry name" value="DUF4177"/>
    <property type="match status" value="1"/>
</dbReference>
<feature type="transmembrane region" description="Helical" evidence="1">
    <location>
        <begin position="6"/>
        <end position="30"/>
    </location>
</feature>
<name>A0ABT7H931_9GAMM</name>
<accession>A0ABT7H931</accession>